<dbReference type="Pfam" id="PF03447">
    <property type="entry name" value="NAD_binding_3"/>
    <property type="match status" value="1"/>
</dbReference>
<name>A0A9D2DXE6_9FIRM</name>
<evidence type="ECO:0000256" key="8">
    <source>
        <dbReference type="ARBA" id="ARBA00022697"/>
    </source>
</evidence>
<evidence type="ECO:0000256" key="12">
    <source>
        <dbReference type="ARBA" id="ARBA00023167"/>
    </source>
</evidence>
<dbReference type="Pfam" id="PF00742">
    <property type="entry name" value="Homoserine_dh"/>
    <property type="match status" value="1"/>
</dbReference>
<evidence type="ECO:0000256" key="13">
    <source>
        <dbReference type="ARBA" id="ARBA00048841"/>
    </source>
</evidence>
<keyword evidence="8 16" id="KW-0791">Threonine biosynthesis</keyword>
<evidence type="ECO:0000256" key="15">
    <source>
        <dbReference type="PIRSR" id="PIRSR000098-2"/>
    </source>
</evidence>
<dbReference type="CDD" id="cd04881">
    <property type="entry name" value="ACT_HSDH-Hom"/>
    <property type="match status" value="1"/>
</dbReference>
<dbReference type="PANTHER" id="PTHR43331:SF1">
    <property type="entry name" value="HOMOSERINE DEHYDROGENASE"/>
    <property type="match status" value="1"/>
</dbReference>
<dbReference type="SUPFAM" id="SSF55021">
    <property type="entry name" value="ACT-like"/>
    <property type="match status" value="1"/>
</dbReference>
<evidence type="ECO:0000256" key="5">
    <source>
        <dbReference type="ARBA" id="ARBA00013213"/>
    </source>
</evidence>
<dbReference type="GO" id="GO:0004412">
    <property type="term" value="F:homoserine dehydrogenase activity"/>
    <property type="evidence" value="ECO:0007669"/>
    <property type="project" value="UniProtKB-EC"/>
</dbReference>
<dbReference type="InterPro" id="IPR002912">
    <property type="entry name" value="ACT_dom"/>
</dbReference>
<dbReference type="Gene3D" id="3.30.360.10">
    <property type="entry name" value="Dihydrodipicolinate Reductase, domain 2"/>
    <property type="match status" value="1"/>
</dbReference>
<keyword evidence="9 15" id="KW-0521">NADP</keyword>
<protein>
    <recommendedName>
        <fullName evidence="6 16">Homoserine dehydrogenase</fullName>
        <ecNumber evidence="5 16">1.1.1.3</ecNumber>
    </recommendedName>
</protein>
<dbReference type="GO" id="GO:0009086">
    <property type="term" value="P:methionine biosynthetic process"/>
    <property type="evidence" value="ECO:0007669"/>
    <property type="project" value="UniProtKB-KW"/>
</dbReference>
<dbReference type="PIRSF" id="PIRSF000098">
    <property type="entry name" value="Homoser_dehydrog"/>
    <property type="match status" value="1"/>
</dbReference>
<keyword evidence="7 16" id="KW-0028">Amino-acid biosynthesis</keyword>
<dbReference type="Gene3D" id="3.30.70.260">
    <property type="match status" value="1"/>
</dbReference>
<evidence type="ECO:0000256" key="16">
    <source>
        <dbReference type="RuleBase" id="RU000579"/>
    </source>
</evidence>
<gene>
    <name evidence="19" type="ORF">H9812_06220</name>
</gene>
<accession>A0A9D2DXE6</accession>
<feature type="binding site" evidence="15">
    <location>
        <position position="105"/>
    </location>
    <ligand>
        <name>NADPH</name>
        <dbReference type="ChEBI" id="CHEBI:57783"/>
    </ligand>
</feature>
<dbReference type="EMBL" id="DXBS01000118">
    <property type="protein sequence ID" value="HIZ25047.1"/>
    <property type="molecule type" value="Genomic_DNA"/>
</dbReference>
<comment type="cofactor">
    <cofactor evidence="1">
        <name>a metal cation</name>
        <dbReference type="ChEBI" id="CHEBI:25213"/>
    </cofactor>
</comment>
<evidence type="ECO:0000256" key="10">
    <source>
        <dbReference type="ARBA" id="ARBA00023002"/>
    </source>
</evidence>
<dbReference type="InterPro" id="IPR001342">
    <property type="entry name" value="HDH_cat"/>
</dbReference>
<feature type="active site" description="Proton donor" evidence="14">
    <location>
        <position position="205"/>
    </location>
</feature>
<comment type="catalytic activity">
    <reaction evidence="13">
        <text>L-homoserine + NADP(+) = L-aspartate 4-semialdehyde + NADPH + H(+)</text>
        <dbReference type="Rhea" id="RHEA:15761"/>
        <dbReference type="ChEBI" id="CHEBI:15378"/>
        <dbReference type="ChEBI" id="CHEBI:57476"/>
        <dbReference type="ChEBI" id="CHEBI:57783"/>
        <dbReference type="ChEBI" id="CHEBI:58349"/>
        <dbReference type="ChEBI" id="CHEBI:537519"/>
        <dbReference type="EC" id="1.1.1.3"/>
    </reaction>
    <physiologicalReaction direction="right-to-left" evidence="13">
        <dbReference type="Rhea" id="RHEA:15763"/>
    </physiologicalReaction>
</comment>
<dbReference type="SUPFAM" id="SSF55347">
    <property type="entry name" value="Glyceraldehyde-3-phosphate dehydrogenase-like, C-terminal domain"/>
    <property type="match status" value="1"/>
</dbReference>
<comment type="pathway">
    <text evidence="2 16">Amino-acid biosynthesis; L-threonine biosynthesis; L-threonine from L-aspartate: step 3/5.</text>
</comment>
<feature type="binding site" evidence="15">
    <location>
        <position position="190"/>
    </location>
    <ligand>
        <name>L-homoserine</name>
        <dbReference type="ChEBI" id="CHEBI:57476"/>
    </ligand>
</feature>
<dbReference type="AlphaFoldDB" id="A0A9D2DXE6"/>
<reference evidence="19" key="2">
    <citation type="submission" date="2021-04" db="EMBL/GenBank/DDBJ databases">
        <authorList>
            <person name="Gilroy R."/>
        </authorList>
    </citation>
    <scope>NUCLEOTIDE SEQUENCE</scope>
    <source>
        <strain evidence="19">CHK33-5263</strain>
    </source>
</reference>
<evidence type="ECO:0000256" key="17">
    <source>
        <dbReference type="RuleBase" id="RU004171"/>
    </source>
</evidence>
<dbReference type="GO" id="GO:0050661">
    <property type="term" value="F:NADP binding"/>
    <property type="evidence" value="ECO:0007669"/>
    <property type="project" value="InterPro"/>
</dbReference>
<reference evidence="19" key="1">
    <citation type="journal article" date="2021" name="PeerJ">
        <title>Extensive microbial diversity within the chicken gut microbiome revealed by metagenomics and culture.</title>
        <authorList>
            <person name="Gilroy R."/>
            <person name="Ravi A."/>
            <person name="Getino M."/>
            <person name="Pursley I."/>
            <person name="Horton D.L."/>
            <person name="Alikhan N.F."/>
            <person name="Baker D."/>
            <person name="Gharbi K."/>
            <person name="Hall N."/>
            <person name="Watson M."/>
            <person name="Adriaenssens E.M."/>
            <person name="Foster-Nyarko E."/>
            <person name="Jarju S."/>
            <person name="Secka A."/>
            <person name="Antonio M."/>
            <person name="Oren A."/>
            <person name="Chaudhuri R.R."/>
            <person name="La Ragione R."/>
            <person name="Hildebrand F."/>
            <person name="Pallen M.J."/>
        </authorList>
    </citation>
    <scope>NUCLEOTIDE SEQUENCE</scope>
    <source>
        <strain evidence="19">CHK33-5263</strain>
    </source>
</reference>
<organism evidence="19 20">
    <name type="scientific">Candidatus Gallimonas intestinigallinarum</name>
    <dbReference type="NCBI Taxonomy" id="2838604"/>
    <lineage>
        <taxon>Bacteria</taxon>
        <taxon>Bacillati</taxon>
        <taxon>Bacillota</taxon>
        <taxon>Clostridia</taxon>
        <taxon>Candidatus Gallimonas</taxon>
    </lineage>
</organism>
<evidence type="ECO:0000256" key="4">
    <source>
        <dbReference type="ARBA" id="ARBA00006753"/>
    </source>
</evidence>
<evidence type="ECO:0000256" key="9">
    <source>
        <dbReference type="ARBA" id="ARBA00022857"/>
    </source>
</evidence>
<dbReference type="InterPro" id="IPR036291">
    <property type="entry name" value="NAD(P)-bd_dom_sf"/>
</dbReference>
<comment type="caution">
    <text evidence="19">The sequence shown here is derived from an EMBL/GenBank/DDBJ whole genome shotgun (WGS) entry which is preliminary data.</text>
</comment>
<evidence type="ECO:0000259" key="18">
    <source>
        <dbReference type="PROSITE" id="PS51671"/>
    </source>
</evidence>
<evidence type="ECO:0000313" key="20">
    <source>
        <dbReference type="Proteomes" id="UP000824044"/>
    </source>
</evidence>
<proteinExistence type="inferred from homology"/>
<dbReference type="InterPro" id="IPR045865">
    <property type="entry name" value="ACT-like_dom_sf"/>
</dbReference>
<dbReference type="EC" id="1.1.1.3" evidence="5 16"/>
<evidence type="ECO:0000256" key="11">
    <source>
        <dbReference type="ARBA" id="ARBA00023053"/>
    </source>
</evidence>
<dbReference type="Gene3D" id="3.40.50.720">
    <property type="entry name" value="NAD(P)-binding Rossmann-like Domain"/>
    <property type="match status" value="1"/>
</dbReference>
<sequence>MKKVGVAILGLGVVGGGTYRILTEHREFYQKTQNVDIVVESVLELNRERALALGVPEDKIASNIAEIVSNPDVNIVVEVIGGISVAREFVLAALNAGKTVVTSNKELFCKYSHELERAAKRQNAGLYFEASCVGGVPIIRTLLDGVQGNKISSMMGIINGTTNYILTKMTNEGSSYEDCLKEAQRLGYAEADPTADVEGFDAAYKLSILSSLAFHTKVPFSKIYREGITNISRDDIADGKALGYVLKLLAIGKQSDAGIEVRVHPTFVRQGHPLAAVNDSFNAVYLTGDAVGDVMLYGRGAGALPTGSAIVSDIIYAATHSENKYSTFKNTAGADKDTKFISDFKSAYYLRIMVEDRAGILAKIAAIFGKHNVSIVEMIQKPTGVDGRVPLVLITHETRELAVRGAVAKINALEGVGHVETVLRVIS</sequence>
<dbReference type="SUPFAM" id="SSF51735">
    <property type="entry name" value="NAD(P)-binding Rossmann-fold domains"/>
    <property type="match status" value="1"/>
</dbReference>
<evidence type="ECO:0000256" key="14">
    <source>
        <dbReference type="PIRSR" id="PIRSR000098-1"/>
    </source>
</evidence>
<dbReference type="GO" id="GO:0009088">
    <property type="term" value="P:threonine biosynthetic process"/>
    <property type="evidence" value="ECO:0007669"/>
    <property type="project" value="UniProtKB-KW"/>
</dbReference>
<feature type="domain" description="ACT" evidence="18">
    <location>
        <begin position="349"/>
        <end position="427"/>
    </location>
</feature>
<dbReference type="Proteomes" id="UP000824044">
    <property type="component" value="Unassembled WGS sequence"/>
</dbReference>
<dbReference type="InterPro" id="IPR005106">
    <property type="entry name" value="Asp/hSer_DH_NAD-bd"/>
</dbReference>
<evidence type="ECO:0000256" key="1">
    <source>
        <dbReference type="ARBA" id="ARBA00001920"/>
    </source>
</evidence>
<dbReference type="InterPro" id="IPR019811">
    <property type="entry name" value="HDH_CS"/>
</dbReference>
<dbReference type="NCBIfam" id="NF004976">
    <property type="entry name" value="PRK06349.1"/>
    <property type="match status" value="1"/>
</dbReference>
<dbReference type="PROSITE" id="PS01042">
    <property type="entry name" value="HOMOSER_DHGENASE"/>
    <property type="match status" value="1"/>
</dbReference>
<comment type="pathway">
    <text evidence="3 16">Amino-acid biosynthesis; L-methionine biosynthesis via de novo pathway; L-homoserine from L-aspartate: step 3/3.</text>
</comment>
<dbReference type="InterPro" id="IPR016204">
    <property type="entry name" value="HDH"/>
</dbReference>
<evidence type="ECO:0000313" key="19">
    <source>
        <dbReference type="EMBL" id="HIZ25047.1"/>
    </source>
</evidence>
<dbReference type="Pfam" id="PF01842">
    <property type="entry name" value="ACT"/>
    <property type="match status" value="1"/>
</dbReference>
<keyword evidence="11" id="KW-0915">Sodium</keyword>
<evidence type="ECO:0000256" key="6">
    <source>
        <dbReference type="ARBA" id="ARBA00013376"/>
    </source>
</evidence>
<keyword evidence="10 16" id="KW-0560">Oxidoreductase</keyword>
<evidence type="ECO:0000256" key="3">
    <source>
        <dbReference type="ARBA" id="ARBA00005062"/>
    </source>
</evidence>
<evidence type="ECO:0000256" key="7">
    <source>
        <dbReference type="ARBA" id="ARBA00022605"/>
    </source>
</evidence>
<comment type="similarity">
    <text evidence="4 17">Belongs to the homoserine dehydrogenase family.</text>
</comment>
<dbReference type="FunFam" id="3.30.360.10:FF:000005">
    <property type="entry name" value="Homoserine dehydrogenase"/>
    <property type="match status" value="1"/>
</dbReference>
<feature type="binding site" evidence="15">
    <location>
        <begin position="9"/>
        <end position="16"/>
    </location>
    <ligand>
        <name>NADP(+)</name>
        <dbReference type="ChEBI" id="CHEBI:58349"/>
    </ligand>
</feature>
<evidence type="ECO:0000256" key="2">
    <source>
        <dbReference type="ARBA" id="ARBA00005056"/>
    </source>
</evidence>
<dbReference type="PANTHER" id="PTHR43331">
    <property type="entry name" value="HOMOSERINE DEHYDROGENASE"/>
    <property type="match status" value="1"/>
</dbReference>
<dbReference type="PROSITE" id="PS51671">
    <property type="entry name" value="ACT"/>
    <property type="match status" value="1"/>
</dbReference>
<keyword evidence="12 16" id="KW-0486">Methionine biosynthesis</keyword>